<dbReference type="Pfam" id="PF03755">
    <property type="entry name" value="YicC-like_N"/>
    <property type="match status" value="1"/>
</dbReference>
<evidence type="ECO:0000256" key="3">
    <source>
        <dbReference type="ARBA" id="ARBA00022759"/>
    </source>
</evidence>
<evidence type="ECO:0000256" key="1">
    <source>
        <dbReference type="ARBA" id="ARBA00001968"/>
    </source>
</evidence>
<comment type="caution">
    <text evidence="8">The sequence shown here is derived from an EMBL/GenBank/DDBJ whole genome shotgun (WGS) entry which is preliminary data.</text>
</comment>
<accession>A0ABV3Z4R3</accession>
<protein>
    <submittedName>
        <fullName evidence="8">YicC/YloC family endoribonuclease</fullName>
        <ecNumber evidence="8">3.1.-.-</ecNumber>
    </submittedName>
</protein>
<reference evidence="8 9" key="1">
    <citation type="submission" date="2024-05" db="EMBL/GenBank/DDBJ databases">
        <title>Three bacterial strains, DH-69, EH-24, and ECK-19 isolated from coastal sediments.</title>
        <authorList>
            <person name="Ye Y.-Q."/>
            <person name="Du Z.-J."/>
        </authorList>
    </citation>
    <scope>NUCLEOTIDE SEQUENCE [LARGE SCALE GENOMIC DNA]</scope>
    <source>
        <strain evidence="8 9">ECK-19</strain>
    </source>
</reference>
<organism evidence="8 9">
    <name type="scientific">Hyphococcus lacteus</name>
    <dbReference type="NCBI Taxonomy" id="3143536"/>
    <lineage>
        <taxon>Bacteria</taxon>
        <taxon>Pseudomonadati</taxon>
        <taxon>Pseudomonadota</taxon>
        <taxon>Alphaproteobacteria</taxon>
        <taxon>Parvularculales</taxon>
        <taxon>Parvularculaceae</taxon>
        <taxon>Hyphococcus</taxon>
    </lineage>
</organism>
<evidence type="ECO:0000259" key="6">
    <source>
        <dbReference type="Pfam" id="PF03755"/>
    </source>
</evidence>
<evidence type="ECO:0000313" key="8">
    <source>
        <dbReference type="EMBL" id="MEX6633805.1"/>
    </source>
</evidence>
<sequence>MKSNIASMTGFARSEGAQDGWRFVWELRSVNGRGLEWRCRLPQGFESLEPELRKATKKRLARGSVNGTVNLSADSASAAYRVNQEMLIEAVKMVEKLRLQTECAPPQPEGILGLRGVIETIDGDMDEDARARLSEALAKSYEDALDGLMAARLKEGEAMALVLKNQFDEIEKLTADAAAHAAVTPHAIRQRIEAQLQELLGDSGIAEERLAQEAALLAIKADVREELDRLHAHVKTGRALLAKAGPVGRDLDFLIQECNREANTLCSKAADMDLKRIGLDLKRVIDQLREQVQNIE</sequence>
<feature type="domain" description="Endoribonuclease YicC-like C-terminal" evidence="7">
    <location>
        <begin position="181"/>
        <end position="296"/>
    </location>
</feature>
<dbReference type="RefSeq" id="WP_369313805.1">
    <property type="nucleotide sequence ID" value="NZ_JBEHZE010000001.1"/>
</dbReference>
<evidence type="ECO:0000256" key="2">
    <source>
        <dbReference type="ARBA" id="ARBA00022722"/>
    </source>
</evidence>
<keyword evidence="3" id="KW-0255">Endonuclease</keyword>
<evidence type="ECO:0000256" key="5">
    <source>
        <dbReference type="ARBA" id="ARBA00035648"/>
    </source>
</evidence>
<dbReference type="EMBL" id="JBEHZE010000001">
    <property type="protein sequence ID" value="MEX6633805.1"/>
    <property type="molecule type" value="Genomic_DNA"/>
</dbReference>
<dbReference type="PANTHER" id="PTHR30636">
    <property type="entry name" value="UPF0701 PROTEIN YICC"/>
    <property type="match status" value="1"/>
</dbReference>
<dbReference type="Proteomes" id="UP001560685">
    <property type="component" value="Unassembled WGS sequence"/>
</dbReference>
<dbReference type="NCBIfam" id="TIGR00255">
    <property type="entry name" value="YicC/YloC family endoribonuclease"/>
    <property type="match status" value="1"/>
</dbReference>
<feature type="domain" description="Endoribonuclease YicC-like N-terminal" evidence="6">
    <location>
        <begin position="5"/>
        <end position="160"/>
    </location>
</feature>
<dbReference type="EC" id="3.1.-.-" evidence="8"/>
<gene>
    <name evidence="8" type="ORF">ABFZ84_09630</name>
</gene>
<dbReference type="PANTHER" id="PTHR30636:SF3">
    <property type="entry name" value="UPF0701 PROTEIN YICC"/>
    <property type="match status" value="1"/>
</dbReference>
<evidence type="ECO:0000259" key="7">
    <source>
        <dbReference type="Pfam" id="PF08340"/>
    </source>
</evidence>
<comment type="similarity">
    <text evidence="5">Belongs to the YicC/YloC family.</text>
</comment>
<keyword evidence="9" id="KW-1185">Reference proteome</keyword>
<dbReference type="Pfam" id="PF08340">
    <property type="entry name" value="YicC-like_C"/>
    <property type="match status" value="1"/>
</dbReference>
<proteinExistence type="inferred from homology"/>
<keyword evidence="4 8" id="KW-0378">Hydrolase</keyword>
<name>A0ABV3Z4R3_9PROT</name>
<evidence type="ECO:0000313" key="9">
    <source>
        <dbReference type="Proteomes" id="UP001560685"/>
    </source>
</evidence>
<comment type="cofactor">
    <cofactor evidence="1">
        <name>a divalent metal cation</name>
        <dbReference type="ChEBI" id="CHEBI:60240"/>
    </cofactor>
</comment>
<dbReference type="InterPro" id="IPR005229">
    <property type="entry name" value="YicC/YloC-like"/>
</dbReference>
<dbReference type="InterPro" id="IPR013551">
    <property type="entry name" value="YicC-like_C"/>
</dbReference>
<dbReference type="GO" id="GO:0016787">
    <property type="term" value="F:hydrolase activity"/>
    <property type="evidence" value="ECO:0007669"/>
    <property type="project" value="UniProtKB-KW"/>
</dbReference>
<evidence type="ECO:0000256" key="4">
    <source>
        <dbReference type="ARBA" id="ARBA00022801"/>
    </source>
</evidence>
<dbReference type="InterPro" id="IPR013527">
    <property type="entry name" value="YicC-like_N"/>
</dbReference>
<keyword evidence="2" id="KW-0540">Nuclease</keyword>